<accession>A0A1I3CQ28</accession>
<evidence type="ECO:0000313" key="3">
    <source>
        <dbReference type="Proteomes" id="UP000199681"/>
    </source>
</evidence>
<name>A0A1I3CQ28_9MICO</name>
<dbReference type="EMBL" id="FOPW01000014">
    <property type="protein sequence ID" value="SFH76351.1"/>
    <property type="molecule type" value="Genomic_DNA"/>
</dbReference>
<proteinExistence type="predicted"/>
<dbReference type="EMBL" id="SOFE01000006">
    <property type="protein sequence ID" value="TFB87865.1"/>
    <property type="molecule type" value="Genomic_DNA"/>
</dbReference>
<evidence type="ECO:0000313" key="1">
    <source>
        <dbReference type="EMBL" id="SFH76351.1"/>
    </source>
</evidence>
<comment type="caution">
    <text evidence="2">The sequence shown here is derived from an EMBL/GenBank/DDBJ whole genome shotgun (WGS) entry which is preliminary data.</text>
</comment>
<organism evidence="2 4">
    <name type="scientific">Cryobacterium levicorallinum</name>
    <dbReference type="NCBI Taxonomy" id="995038"/>
    <lineage>
        <taxon>Bacteria</taxon>
        <taxon>Bacillati</taxon>
        <taxon>Actinomycetota</taxon>
        <taxon>Actinomycetes</taxon>
        <taxon>Micrococcales</taxon>
        <taxon>Microbacteriaceae</taxon>
        <taxon>Cryobacterium</taxon>
    </lineage>
</organism>
<protein>
    <submittedName>
        <fullName evidence="2">Uncharacterized protein</fullName>
    </submittedName>
</protein>
<dbReference type="AlphaFoldDB" id="A0A1I3CQ28"/>
<reference evidence="2 4" key="2">
    <citation type="submission" date="2019-03" db="EMBL/GenBank/DDBJ databases">
        <title>Genomics of glacier-inhabiting Cryobacterium strains.</title>
        <authorList>
            <person name="Liu Q."/>
            <person name="Xin Y.-H."/>
        </authorList>
    </citation>
    <scope>NUCLEOTIDE SEQUENCE [LARGE SCALE GENOMIC DNA]</scope>
    <source>
        <strain evidence="2 4">Hh34</strain>
    </source>
</reference>
<sequence>MTNTLDGSEGGRWIVTTASSQYWFDLEAMTVRRLPGPGAHRSMHDRTRSILEIKRCAVGQSGYWLMKTEGRDSELFENYWQRTTPIVSIRPIPDED</sequence>
<evidence type="ECO:0000313" key="2">
    <source>
        <dbReference type="EMBL" id="TFB87865.1"/>
    </source>
</evidence>
<reference evidence="1 3" key="1">
    <citation type="submission" date="2016-10" db="EMBL/GenBank/DDBJ databases">
        <authorList>
            <person name="Varghese N."/>
            <person name="Submissions S."/>
        </authorList>
    </citation>
    <scope>NUCLEOTIDE SEQUENCE [LARGE SCALE GENOMIC DNA]</scope>
    <source>
        <strain evidence="1 3">GMCC 1.11211</strain>
    </source>
</reference>
<gene>
    <name evidence="2" type="ORF">E3O11_03410</name>
    <name evidence="1" type="ORF">SAMN05216274_11440</name>
</gene>
<dbReference type="STRING" id="995038.SAMN05216274_11440"/>
<dbReference type="Proteomes" id="UP000297963">
    <property type="component" value="Unassembled WGS sequence"/>
</dbReference>
<evidence type="ECO:0000313" key="4">
    <source>
        <dbReference type="Proteomes" id="UP000297963"/>
    </source>
</evidence>
<dbReference type="Proteomes" id="UP000199681">
    <property type="component" value="Unassembled WGS sequence"/>
</dbReference>
<keyword evidence="3" id="KW-1185">Reference proteome</keyword>
<dbReference type="RefSeq" id="WP_146812664.1">
    <property type="nucleotide sequence ID" value="NZ_SOFE01000006.1"/>
</dbReference>